<dbReference type="InterPro" id="IPR011604">
    <property type="entry name" value="PDDEXK-like_dom_sf"/>
</dbReference>
<dbReference type="GO" id="GO:0051539">
    <property type="term" value="F:4 iron, 4 sulfur cluster binding"/>
    <property type="evidence" value="ECO:0007669"/>
    <property type="project" value="UniProtKB-KW"/>
</dbReference>
<sequence>MGMTIVLGGAGTGKSHWCREAIRQRLRQSAEGQPLLLLLPEHATFQAEWELAKTPGLFGFARAHVLGFRRFAHRVLLETGGAVRPHITELGKKLVLSRLLREHRDELTVFRQAAGQRSFAETLAGMIKEFKAYAVEPEALLAAQQGLQPSPLTDKLRDLYLLYHDFEVFMQSKYTDPEDFLQLLADNLEQSSLTQGAEVWLDGFSWFNPREMTVLARLCRTAAAVTVTLCLPEPDAAVHQEETGIFHRQWNTLNKLRLLAAECGIPIREVVLPPGRRFVAQPELAHLEQHLFRFPAPVWQQAAPVLLLAEAANRRVEVEGMARDMIARCREDGYRWREMAVLLRDMESYSELVETVLTDYQIPFFSDRHRQAVHHPLAELIRSALETVTGRWNYEAVFRCLKTDFFPLPREAIDQLENYVLEFGIGGSLWTKPEPWRFVRRFSLGEEAELNDSQLDYLDAIHASRLAVSAPLLALSDRLKQAGQVRELAAAVYYFLEELQVPEQVENWAARDEQAGELDSAREHRQIWAAVVELLEQVVETCGDLTMTAEDFLALLQDGLDSLRLQLIPPGLDHVTIADLEQNTVDNVRAVYVLGVNDGVLPRRGRGEGLLSDQDRALMASSGVELAPGAAADNFAERYTVYTALTRSRQRLWVSYPLADEEGKGLTPSLLIKRLRQLFPRLPLTTLPAEPPEKRASEYIAQPQRSVAALVAAIRRFKTGEVIQPVYWDVYNWALGRPELRSYLELAVAGLFHNNQALPLSRELAGQLYPHNKKLRGSVTRLESFRACPFRHFAQYGLTLKERAVFRLQPLDLGQFLHAALKAFGEQAVQSGRGWGEIGDDECRTICGQIVGELIPKLQNEILLSTGQYRHITRRLEGTVKRAVQRLVEFDRASGFKPVALEQSFGQGQADLPALVYSLSGGLELELVGQIDRLDCVLHNNSYYILVIDYKSGGAWLTLPEVYYGLKLQLLTYLLAARGAGQLLFAGKDCRPAGVLYYFLKNPSLAGQTALSPEQIQKALNQQLKMPGWVVDDLEIIRLLDRQMDSRSDFLKLALKKDGTVYSNCLAYVRSEDEFTLLLQHMEQVLIRTGEAIMDGQVGIEPYQLQQQSPCGYCRYRPVCQFDESLPENQYRKLPAVTDEIIWRDLGGKGDPS</sequence>
<evidence type="ECO:0000256" key="8">
    <source>
        <dbReference type="ARBA" id="ARBA00022839"/>
    </source>
</evidence>
<dbReference type="PANTHER" id="PTHR30591:SF1">
    <property type="entry name" value="RECBCD ENZYME SUBUNIT RECC"/>
    <property type="match status" value="1"/>
</dbReference>
<dbReference type="GO" id="GO:0003677">
    <property type="term" value="F:DNA binding"/>
    <property type="evidence" value="ECO:0007669"/>
    <property type="project" value="UniProtKB-KW"/>
</dbReference>
<keyword evidence="3" id="KW-0479">Metal-binding</keyword>
<evidence type="ECO:0000256" key="12">
    <source>
        <dbReference type="ARBA" id="ARBA00023125"/>
    </source>
</evidence>
<keyword evidence="16" id="KW-1185">Reference proteome</keyword>
<evidence type="ECO:0000256" key="1">
    <source>
        <dbReference type="ARBA" id="ARBA00022485"/>
    </source>
</evidence>
<dbReference type="AlphaFoldDB" id="A0A1H8VEB1"/>
<dbReference type="GO" id="GO:0004386">
    <property type="term" value="F:helicase activity"/>
    <property type="evidence" value="ECO:0007669"/>
    <property type="project" value="UniProtKB-KW"/>
</dbReference>
<evidence type="ECO:0000256" key="13">
    <source>
        <dbReference type="ARBA" id="ARBA00023204"/>
    </source>
</evidence>
<dbReference type="InterPro" id="IPR038726">
    <property type="entry name" value="PDDEXK_AddAB-type"/>
</dbReference>
<dbReference type="EMBL" id="FODY01000011">
    <property type="protein sequence ID" value="SEP13603.1"/>
    <property type="molecule type" value="Genomic_DNA"/>
</dbReference>
<dbReference type="Gene3D" id="3.40.50.300">
    <property type="entry name" value="P-loop containing nucleotide triphosphate hydrolases"/>
    <property type="match status" value="3"/>
</dbReference>
<keyword evidence="12" id="KW-0238">DNA-binding</keyword>
<organism evidence="15 16">
    <name type="scientific">Propionispora vibrioides</name>
    <dbReference type="NCBI Taxonomy" id="112903"/>
    <lineage>
        <taxon>Bacteria</taxon>
        <taxon>Bacillati</taxon>
        <taxon>Bacillota</taxon>
        <taxon>Negativicutes</taxon>
        <taxon>Selenomonadales</taxon>
        <taxon>Sporomusaceae</taxon>
        <taxon>Propionispora</taxon>
    </lineage>
</organism>
<keyword evidence="11" id="KW-0411">Iron-sulfur</keyword>
<dbReference type="RefSeq" id="WP_091746764.1">
    <property type="nucleotide sequence ID" value="NZ_FODY01000011.1"/>
</dbReference>
<dbReference type="InterPro" id="IPR014017">
    <property type="entry name" value="DNA_helicase_UvrD-like_C"/>
</dbReference>
<dbReference type="GO" id="GO:0046872">
    <property type="term" value="F:metal ion binding"/>
    <property type="evidence" value="ECO:0007669"/>
    <property type="project" value="UniProtKB-KW"/>
</dbReference>
<dbReference type="STRING" id="112903.SAMN04490178_11136"/>
<dbReference type="GO" id="GO:0004527">
    <property type="term" value="F:exonuclease activity"/>
    <property type="evidence" value="ECO:0007669"/>
    <property type="project" value="UniProtKB-KW"/>
</dbReference>
<evidence type="ECO:0000313" key="16">
    <source>
        <dbReference type="Proteomes" id="UP000198847"/>
    </source>
</evidence>
<dbReference type="Gene3D" id="3.90.320.10">
    <property type="match status" value="1"/>
</dbReference>
<feature type="domain" description="UvrD-like helicase C-terminal" evidence="14">
    <location>
        <begin position="275"/>
        <end position="573"/>
    </location>
</feature>
<dbReference type="InterPro" id="IPR049035">
    <property type="entry name" value="ADDB_N"/>
</dbReference>
<dbReference type="OrthoDB" id="9758506at2"/>
<evidence type="ECO:0000256" key="3">
    <source>
        <dbReference type="ARBA" id="ARBA00022723"/>
    </source>
</evidence>
<dbReference type="PANTHER" id="PTHR30591">
    <property type="entry name" value="RECBCD ENZYME SUBUNIT RECC"/>
    <property type="match status" value="1"/>
</dbReference>
<keyword evidence="10" id="KW-0408">Iron</keyword>
<dbReference type="GO" id="GO:0005524">
    <property type="term" value="F:ATP binding"/>
    <property type="evidence" value="ECO:0007669"/>
    <property type="project" value="UniProtKB-KW"/>
</dbReference>
<evidence type="ECO:0000256" key="7">
    <source>
        <dbReference type="ARBA" id="ARBA00022806"/>
    </source>
</evidence>
<accession>A0A1H8VEB1</accession>
<evidence type="ECO:0000256" key="4">
    <source>
        <dbReference type="ARBA" id="ARBA00022741"/>
    </source>
</evidence>
<dbReference type="Pfam" id="PF12705">
    <property type="entry name" value="PDDEXK_1"/>
    <property type="match status" value="1"/>
</dbReference>
<keyword evidence="5" id="KW-0227">DNA damage</keyword>
<dbReference type="NCBIfam" id="TIGR02773">
    <property type="entry name" value="addB_Gpos"/>
    <property type="match status" value="1"/>
</dbReference>
<dbReference type="PROSITE" id="PS51217">
    <property type="entry name" value="UVRD_HELICASE_CTER"/>
    <property type="match status" value="1"/>
</dbReference>
<name>A0A1H8VEB1_9FIRM</name>
<evidence type="ECO:0000256" key="11">
    <source>
        <dbReference type="ARBA" id="ARBA00023014"/>
    </source>
</evidence>
<dbReference type="Proteomes" id="UP000198847">
    <property type="component" value="Unassembled WGS sequence"/>
</dbReference>
<evidence type="ECO:0000256" key="9">
    <source>
        <dbReference type="ARBA" id="ARBA00022840"/>
    </source>
</evidence>
<keyword evidence="4" id="KW-0547">Nucleotide-binding</keyword>
<dbReference type="Gene3D" id="6.10.140.1030">
    <property type="match status" value="1"/>
</dbReference>
<dbReference type="InterPro" id="IPR014140">
    <property type="entry name" value="DNA_helicase_suAddB"/>
</dbReference>
<keyword evidence="13" id="KW-0234">DNA repair</keyword>
<proteinExistence type="predicted"/>
<keyword evidence="1" id="KW-0004">4Fe-4S</keyword>
<dbReference type="Pfam" id="PF21445">
    <property type="entry name" value="ADDB_N"/>
    <property type="match status" value="1"/>
</dbReference>
<evidence type="ECO:0000313" key="15">
    <source>
        <dbReference type="EMBL" id="SEP13603.1"/>
    </source>
</evidence>
<evidence type="ECO:0000259" key="14">
    <source>
        <dbReference type="PROSITE" id="PS51217"/>
    </source>
</evidence>
<dbReference type="InterPro" id="IPR027417">
    <property type="entry name" value="P-loop_NTPase"/>
</dbReference>
<evidence type="ECO:0000256" key="10">
    <source>
        <dbReference type="ARBA" id="ARBA00023004"/>
    </source>
</evidence>
<keyword evidence="6" id="KW-0378">Hydrolase</keyword>
<evidence type="ECO:0000256" key="2">
    <source>
        <dbReference type="ARBA" id="ARBA00022722"/>
    </source>
</evidence>
<keyword evidence="7 15" id="KW-0347">Helicase</keyword>
<dbReference type="SUPFAM" id="SSF52540">
    <property type="entry name" value="P-loop containing nucleoside triphosphate hydrolases"/>
    <property type="match status" value="1"/>
</dbReference>
<dbReference type="GO" id="GO:0000724">
    <property type="term" value="P:double-strand break repair via homologous recombination"/>
    <property type="evidence" value="ECO:0007669"/>
    <property type="project" value="InterPro"/>
</dbReference>
<keyword evidence="2" id="KW-0540">Nuclease</keyword>
<keyword evidence="9" id="KW-0067">ATP-binding</keyword>
<keyword evidence="8" id="KW-0269">Exonuclease</keyword>
<evidence type="ECO:0000256" key="6">
    <source>
        <dbReference type="ARBA" id="ARBA00022801"/>
    </source>
</evidence>
<evidence type="ECO:0000256" key="5">
    <source>
        <dbReference type="ARBA" id="ARBA00022763"/>
    </source>
</evidence>
<reference evidence="15 16" key="1">
    <citation type="submission" date="2016-10" db="EMBL/GenBank/DDBJ databases">
        <authorList>
            <person name="de Groot N.N."/>
        </authorList>
    </citation>
    <scope>NUCLEOTIDE SEQUENCE [LARGE SCALE GENOMIC DNA]</scope>
    <source>
        <strain evidence="15 16">DSM 13305</strain>
    </source>
</reference>
<protein>
    <submittedName>
        <fullName evidence="15">DNA helicase/exodeoxyribonuclease V, subunit B</fullName>
    </submittedName>
</protein>
<gene>
    <name evidence="15" type="ORF">SAMN04490178_11136</name>
</gene>